<dbReference type="AlphaFoldDB" id="A0A1F6PB18"/>
<dbReference type="Proteomes" id="UP000176634">
    <property type="component" value="Unassembled WGS sequence"/>
</dbReference>
<evidence type="ECO:0000313" key="3">
    <source>
        <dbReference type="Proteomes" id="UP000176634"/>
    </source>
</evidence>
<protein>
    <recommendedName>
        <fullName evidence="4">Glycosyltransferase RgtA/B/C/D-like domain-containing protein</fullName>
    </recommendedName>
</protein>
<feature type="transmembrane region" description="Helical" evidence="1">
    <location>
        <begin position="6"/>
        <end position="22"/>
    </location>
</feature>
<evidence type="ECO:0000256" key="1">
    <source>
        <dbReference type="SAM" id="Phobius"/>
    </source>
</evidence>
<name>A0A1F6PB18_9BACT</name>
<proteinExistence type="predicted"/>
<keyword evidence="1" id="KW-0472">Membrane</keyword>
<feature type="transmembrane region" description="Helical" evidence="1">
    <location>
        <begin position="518"/>
        <end position="536"/>
    </location>
</feature>
<feature type="transmembrane region" description="Helical" evidence="1">
    <location>
        <begin position="34"/>
        <end position="55"/>
    </location>
</feature>
<keyword evidence="1" id="KW-0812">Transmembrane</keyword>
<feature type="transmembrane region" description="Helical" evidence="1">
    <location>
        <begin position="141"/>
        <end position="158"/>
    </location>
</feature>
<feature type="transmembrane region" description="Helical" evidence="1">
    <location>
        <begin position="336"/>
        <end position="367"/>
    </location>
</feature>
<feature type="transmembrane region" description="Helical" evidence="1">
    <location>
        <begin position="61"/>
        <end position="82"/>
    </location>
</feature>
<feature type="transmembrane region" description="Helical" evidence="1">
    <location>
        <begin position="103"/>
        <end position="121"/>
    </location>
</feature>
<reference evidence="2 3" key="1">
    <citation type="journal article" date="2016" name="Nat. Commun.">
        <title>Thousands of microbial genomes shed light on interconnected biogeochemical processes in an aquifer system.</title>
        <authorList>
            <person name="Anantharaman K."/>
            <person name="Brown C.T."/>
            <person name="Hug L.A."/>
            <person name="Sharon I."/>
            <person name="Castelle C.J."/>
            <person name="Probst A.J."/>
            <person name="Thomas B.C."/>
            <person name="Singh A."/>
            <person name="Wilkins M.J."/>
            <person name="Karaoz U."/>
            <person name="Brodie E.L."/>
            <person name="Williams K.H."/>
            <person name="Hubbard S.S."/>
            <person name="Banfield J.F."/>
        </authorList>
    </citation>
    <scope>NUCLEOTIDE SEQUENCE [LARGE SCALE GENOMIC DNA]</scope>
</reference>
<feature type="transmembrane region" description="Helical" evidence="1">
    <location>
        <begin position="487"/>
        <end position="506"/>
    </location>
</feature>
<feature type="transmembrane region" description="Helical" evidence="1">
    <location>
        <begin position="258"/>
        <end position="279"/>
    </location>
</feature>
<organism evidence="2 3">
    <name type="scientific">Candidatus Magasanikbacteria bacterium RIFOXYD1_FULL_40_23</name>
    <dbReference type="NCBI Taxonomy" id="1798705"/>
    <lineage>
        <taxon>Bacteria</taxon>
        <taxon>Candidatus Magasanikiibacteriota</taxon>
    </lineage>
</organism>
<dbReference type="STRING" id="1798705.A2563_01375"/>
<sequence length="690" mass="77763">MLAVLFILYLIVVGRFASRALNKFFGFTNNFFSNLLSIFAVFVSLGTIAGMAILFLPLNFWVLAGVFVLNAIIYILLGQWSVNVAENTAASDSQIEENASHKDRFAAVVFLLLTGYAFYLLLNSSTGQSVLSPWQTIDPQYIFVFFLSVLALGLLIFTKLKTNTIILFLILQTLLFHSYLPLTHKLIYGADGWRHIANEQRFLDGQGFLEAKIINPNASTKIESAKIIIGQLSYSNFWATNVILSKAFDVELLAVTRWLLPILWSLLFPVLLYEIALAFGWSRRKSLFFSWVSLLPFAWATAGSFSLPVNFGLLIWLFLVLLILKRINLPTKEQKLVLIVGGVSLFFGYSLFFILFWLMWAVAEFLIWQFVNPAKLKKAALVLICSLAIPAVELIAGYSKFDPDINWLGQIKQLLGNLSAFYLASGPRPHDIATGNIIFNQTPLSVFVPNLITYWRWWLVVFSICFFGVVIYGFIKICRDNKINNQWLGIVAPGIIFGYIISNYFLSGSHILARRLDGVVVLFLMLLFFYGLTKIYQRFVWKNKTWQILAMLVLSLGITASYSLGPDTNTVNVGEYEAASYVWLQEQLSEKPCVLADTYPLLALEAVSAKQIIGGGFPIDADFGQPERVKSFEQMNIAINDNLLNQVGQLTDADHCWFIGKAENFQKQGILKAENVFGDSAIIRYNIVNN</sequence>
<comment type="caution">
    <text evidence="2">The sequence shown here is derived from an EMBL/GenBank/DDBJ whole genome shotgun (WGS) entry which is preliminary data.</text>
</comment>
<feature type="transmembrane region" description="Helical" evidence="1">
    <location>
        <begin position="291"/>
        <end position="324"/>
    </location>
</feature>
<keyword evidence="1" id="KW-1133">Transmembrane helix</keyword>
<evidence type="ECO:0000313" key="2">
    <source>
        <dbReference type="EMBL" id="OGH93240.1"/>
    </source>
</evidence>
<dbReference type="EMBL" id="MFRA01000001">
    <property type="protein sequence ID" value="OGH93240.1"/>
    <property type="molecule type" value="Genomic_DNA"/>
</dbReference>
<feature type="transmembrane region" description="Helical" evidence="1">
    <location>
        <begin position="455"/>
        <end position="475"/>
    </location>
</feature>
<feature type="transmembrane region" description="Helical" evidence="1">
    <location>
        <begin position="379"/>
        <end position="398"/>
    </location>
</feature>
<evidence type="ECO:0008006" key="4">
    <source>
        <dbReference type="Google" id="ProtNLM"/>
    </source>
</evidence>
<accession>A0A1F6PB18</accession>
<feature type="transmembrane region" description="Helical" evidence="1">
    <location>
        <begin position="165"/>
        <end position="182"/>
    </location>
</feature>
<gene>
    <name evidence="2" type="ORF">A2563_01375</name>
</gene>